<protein>
    <recommendedName>
        <fullName evidence="6">Fibrinogen C-terminal domain-containing protein</fullName>
    </recommendedName>
</protein>
<dbReference type="Gene3D" id="3.90.215.10">
    <property type="entry name" value="Gamma Fibrinogen, chain A, domain 1"/>
    <property type="match status" value="1"/>
</dbReference>
<feature type="domain" description="Fibrinogen C-terminal" evidence="6">
    <location>
        <begin position="309"/>
        <end position="516"/>
    </location>
</feature>
<feature type="compositionally biased region" description="Low complexity" evidence="5">
    <location>
        <begin position="527"/>
        <end position="546"/>
    </location>
</feature>
<dbReference type="GO" id="GO:0030674">
    <property type="term" value="F:protein-macromolecule adaptor activity"/>
    <property type="evidence" value="ECO:0007669"/>
    <property type="project" value="TreeGrafter"/>
</dbReference>
<feature type="compositionally biased region" description="Basic and acidic residues" evidence="5">
    <location>
        <begin position="126"/>
        <end position="139"/>
    </location>
</feature>
<dbReference type="GO" id="GO:0005577">
    <property type="term" value="C:fibrinogen complex"/>
    <property type="evidence" value="ECO:0007669"/>
    <property type="project" value="TreeGrafter"/>
</dbReference>
<dbReference type="InterPro" id="IPR002181">
    <property type="entry name" value="Fibrinogen_a/b/g_C_dom"/>
</dbReference>
<evidence type="ECO:0000259" key="6">
    <source>
        <dbReference type="PROSITE" id="PS51406"/>
    </source>
</evidence>
<dbReference type="PANTHER" id="PTHR47221">
    <property type="entry name" value="FIBRINOGEN ALPHA CHAIN"/>
    <property type="match status" value="1"/>
</dbReference>
<gene>
    <name evidence="7" type="ORF">ONE63_009766</name>
</gene>
<keyword evidence="3" id="KW-1015">Disulfide bond</keyword>
<name>A0AAV7XGR0_9NEOP</name>
<comment type="caution">
    <text evidence="7">The sequence shown here is derived from an EMBL/GenBank/DDBJ whole genome shotgun (WGS) entry which is preliminary data.</text>
</comment>
<feature type="region of interest" description="Disordered" evidence="5">
    <location>
        <begin position="517"/>
        <end position="568"/>
    </location>
</feature>
<comment type="subcellular location">
    <subcellularLocation>
        <location evidence="1">Secreted</location>
    </subcellularLocation>
</comment>
<keyword evidence="2" id="KW-0964">Secreted</keyword>
<dbReference type="InterPro" id="IPR014716">
    <property type="entry name" value="Fibrinogen_a/b/g_C_1"/>
</dbReference>
<dbReference type="PANTHER" id="PTHR47221:SF5">
    <property type="entry name" value="FIBRINOGEN C-TERMINAL DOMAIN-CONTAINING PROTEIN"/>
    <property type="match status" value="1"/>
</dbReference>
<evidence type="ECO:0000256" key="3">
    <source>
        <dbReference type="ARBA" id="ARBA00023157"/>
    </source>
</evidence>
<dbReference type="GO" id="GO:0005201">
    <property type="term" value="F:extracellular matrix structural constituent"/>
    <property type="evidence" value="ECO:0007669"/>
    <property type="project" value="TreeGrafter"/>
</dbReference>
<keyword evidence="8" id="KW-1185">Reference proteome</keyword>
<evidence type="ECO:0000313" key="7">
    <source>
        <dbReference type="EMBL" id="KAJ1524908.1"/>
    </source>
</evidence>
<sequence>MTTLSRGFIRGPAAHARGGGGAFVGRYCFCFSSRFLCSLLTRFTLSPPQDEDNALPAATPPPPASPSPLTLRHEAPLRHHHLVKAQLSQLAAETRSLREGQTQVRRQLHRLEKTVRAAALRPARLERVADDAQRPRSEGNDSTTVPSLLCRSLSQSVWNATHQVAGLAAMRGSTLELLESLEALETKLDASVPPLQREISRLEFSLAQVRAVGRENKEDQENQRASLKAMASSLSTLQERAASDHALLTVLEQQVANATDALQEAVDAGRRHATRQGDSDVAEVDQVADDASVPRLVDELSLVQAEYEDIVHKLPKDCSGVRGDSGEYLVAADGAGAPVMVPCDMRTGRGGWTVIQRRADGSQDFNRKWEEYGKGFGELAGEFWLGNDALHRLTADGCMELRVELGDIYGQRWLAEYDQVVVGPRDDGFRLSVSGYRGNASDALDYQTGMEFSAPDRDRDTSHTHCAQNYEGGWWFSHCQHANLNGRYNLGLTWFQADRNEWIAVATSEIKVRRSAGCVSRPVVRPATTSTTSTTTTESSSGGSTTAEDRDLGVGSASPSAVTSDASS</sequence>
<feature type="region of interest" description="Disordered" evidence="5">
    <location>
        <begin position="126"/>
        <end position="145"/>
    </location>
</feature>
<dbReference type="GO" id="GO:0034116">
    <property type="term" value="P:positive regulation of heterotypic cell-cell adhesion"/>
    <property type="evidence" value="ECO:0007669"/>
    <property type="project" value="TreeGrafter"/>
</dbReference>
<dbReference type="PROSITE" id="PS00514">
    <property type="entry name" value="FIBRINOGEN_C_1"/>
    <property type="match status" value="1"/>
</dbReference>
<dbReference type="Proteomes" id="UP001075354">
    <property type="component" value="Chromosome 8"/>
</dbReference>
<dbReference type="CDD" id="cd00087">
    <property type="entry name" value="FReD"/>
    <property type="match status" value="1"/>
</dbReference>
<feature type="compositionally biased region" description="Polar residues" evidence="5">
    <location>
        <begin position="557"/>
        <end position="568"/>
    </location>
</feature>
<dbReference type="AlphaFoldDB" id="A0AAV7XGR0"/>
<feature type="region of interest" description="Disordered" evidence="5">
    <location>
        <begin position="50"/>
        <end position="71"/>
    </location>
</feature>
<evidence type="ECO:0000256" key="5">
    <source>
        <dbReference type="SAM" id="MobiDB-lite"/>
    </source>
</evidence>
<dbReference type="EMBL" id="JAPTSV010000008">
    <property type="protein sequence ID" value="KAJ1524908.1"/>
    <property type="molecule type" value="Genomic_DNA"/>
</dbReference>
<dbReference type="InterPro" id="IPR037579">
    <property type="entry name" value="FIB_ANG-like"/>
</dbReference>
<reference evidence="7" key="1">
    <citation type="submission" date="2022-12" db="EMBL/GenBank/DDBJ databases">
        <title>Chromosome-level genome assembly of the bean flower thrips Megalurothrips usitatus.</title>
        <authorList>
            <person name="Ma L."/>
            <person name="Liu Q."/>
            <person name="Li H."/>
            <person name="Cai W."/>
        </authorList>
    </citation>
    <scope>NUCLEOTIDE SEQUENCE</scope>
    <source>
        <strain evidence="7">Cailab_2022a</strain>
    </source>
</reference>
<evidence type="ECO:0000256" key="4">
    <source>
        <dbReference type="ARBA" id="ARBA00023180"/>
    </source>
</evidence>
<dbReference type="SMART" id="SM00186">
    <property type="entry name" value="FBG"/>
    <property type="match status" value="1"/>
</dbReference>
<keyword evidence="4" id="KW-0325">Glycoprotein</keyword>
<dbReference type="Pfam" id="PF00147">
    <property type="entry name" value="Fibrinogen_C"/>
    <property type="match status" value="1"/>
</dbReference>
<evidence type="ECO:0000256" key="2">
    <source>
        <dbReference type="ARBA" id="ARBA00022525"/>
    </source>
</evidence>
<dbReference type="InterPro" id="IPR020837">
    <property type="entry name" value="Fibrinogen_CS"/>
</dbReference>
<dbReference type="SUPFAM" id="SSF56496">
    <property type="entry name" value="Fibrinogen C-terminal domain-like"/>
    <property type="match status" value="1"/>
</dbReference>
<accession>A0AAV7XGR0</accession>
<evidence type="ECO:0000313" key="8">
    <source>
        <dbReference type="Proteomes" id="UP001075354"/>
    </source>
</evidence>
<dbReference type="InterPro" id="IPR036056">
    <property type="entry name" value="Fibrinogen-like_C"/>
</dbReference>
<proteinExistence type="predicted"/>
<organism evidence="7 8">
    <name type="scientific">Megalurothrips usitatus</name>
    <name type="common">bean blossom thrips</name>
    <dbReference type="NCBI Taxonomy" id="439358"/>
    <lineage>
        <taxon>Eukaryota</taxon>
        <taxon>Metazoa</taxon>
        <taxon>Ecdysozoa</taxon>
        <taxon>Arthropoda</taxon>
        <taxon>Hexapoda</taxon>
        <taxon>Insecta</taxon>
        <taxon>Pterygota</taxon>
        <taxon>Neoptera</taxon>
        <taxon>Paraneoptera</taxon>
        <taxon>Thysanoptera</taxon>
        <taxon>Terebrantia</taxon>
        <taxon>Thripoidea</taxon>
        <taxon>Thripidae</taxon>
        <taxon>Megalurothrips</taxon>
    </lineage>
</organism>
<evidence type="ECO:0000256" key="1">
    <source>
        <dbReference type="ARBA" id="ARBA00004613"/>
    </source>
</evidence>
<dbReference type="PROSITE" id="PS51406">
    <property type="entry name" value="FIBRINOGEN_C_2"/>
    <property type="match status" value="1"/>
</dbReference>